<dbReference type="GO" id="GO:0005829">
    <property type="term" value="C:cytosol"/>
    <property type="evidence" value="ECO:0007669"/>
    <property type="project" value="TreeGrafter"/>
</dbReference>
<dbReference type="PROSITE" id="PS51480">
    <property type="entry name" value="DHAL"/>
    <property type="match status" value="1"/>
</dbReference>
<dbReference type="SUPFAM" id="SSF101473">
    <property type="entry name" value="DhaL-like"/>
    <property type="match status" value="1"/>
</dbReference>
<dbReference type="Pfam" id="PF02734">
    <property type="entry name" value="Dak2"/>
    <property type="match status" value="1"/>
</dbReference>
<dbReference type="GO" id="GO:0004371">
    <property type="term" value="F:glycerone kinase activity"/>
    <property type="evidence" value="ECO:0007669"/>
    <property type="project" value="InterPro"/>
</dbReference>
<dbReference type="PANTHER" id="PTHR28629:SF4">
    <property type="entry name" value="TRIOKINASE_FMN CYCLASE"/>
    <property type="match status" value="1"/>
</dbReference>
<comment type="caution">
    <text evidence="4">The sequence shown here is derived from an EMBL/GenBank/DDBJ whole genome shotgun (WGS) entry which is preliminary data.</text>
</comment>
<dbReference type="SMART" id="SM01120">
    <property type="entry name" value="Dak2"/>
    <property type="match status" value="1"/>
</dbReference>
<dbReference type="OrthoDB" id="9800291at2"/>
<evidence type="ECO:0000313" key="4">
    <source>
        <dbReference type="EMBL" id="KUL39720.1"/>
    </source>
</evidence>
<dbReference type="NCBIfam" id="TIGR02365">
    <property type="entry name" value="dha_L_ycgS"/>
    <property type="match status" value="1"/>
</dbReference>
<dbReference type="AlphaFoldDB" id="A0A0X3V4Q3"/>
<proteinExistence type="predicted"/>
<keyword evidence="1" id="KW-0808">Transferase</keyword>
<organism evidence="4 5">
    <name type="scientific">Streptomyces regalis</name>
    <dbReference type="NCBI Taxonomy" id="68262"/>
    <lineage>
        <taxon>Bacteria</taxon>
        <taxon>Bacillati</taxon>
        <taxon>Actinomycetota</taxon>
        <taxon>Actinomycetes</taxon>
        <taxon>Kitasatosporales</taxon>
        <taxon>Streptomycetaceae</taxon>
        <taxon>Streptomyces</taxon>
    </lineage>
</organism>
<accession>A0A0X3V4Q3</accession>
<evidence type="ECO:0000256" key="2">
    <source>
        <dbReference type="ARBA" id="ARBA00022777"/>
    </source>
</evidence>
<dbReference type="InterPro" id="IPR012737">
    <property type="entry name" value="DhaK_L_YcgS"/>
</dbReference>
<sequence length="212" mass="22136">MDSARTRAWLRTAALYLDRDKDRLTRLDLAIGDGDHGVNMHRGFLAVTAALDEWEQDDLTAGELLIAVGDTLVSTIGGASGPLFGSSFRAMGKTLSAPGPDDDSRRFAAALSAARASVHRLGAAEPGDKTMYDVYEGAVDAFTRVADTGGSLEAAARAAADAADAGVRATELMQARRGRASYLGLRSVGHQDPGAASLALIFHALAHALEAK</sequence>
<dbReference type="FunFam" id="1.25.40.340:FF:000002">
    <property type="entry name" value="Dihydroxyacetone kinase, L subunit"/>
    <property type="match status" value="1"/>
</dbReference>
<dbReference type="Proteomes" id="UP000053923">
    <property type="component" value="Unassembled WGS sequence"/>
</dbReference>
<dbReference type="InterPro" id="IPR036117">
    <property type="entry name" value="DhaL_dom_sf"/>
</dbReference>
<reference evidence="5" key="1">
    <citation type="submission" date="2015-10" db="EMBL/GenBank/DDBJ databases">
        <authorList>
            <person name="Ju K.-S."/>
            <person name="Doroghazi J.R."/>
            <person name="Metcalf W.W."/>
        </authorList>
    </citation>
    <scope>NUCLEOTIDE SEQUENCE [LARGE SCALE GENOMIC DNA]</scope>
    <source>
        <strain evidence="5">NRRL 3151</strain>
    </source>
</reference>
<keyword evidence="2 4" id="KW-0418">Kinase</keyword>
<evidence type="ECO:0000259" key="3">
    <source>
        <dbReference type="PROSITE" id="PS51480"/>
    </source>
</evidence>
<feature type="domain" description="DhaL" evidence="3">
    <location>
        <begin position="4"/>
        <end position="207"/>
    </location>
</feature>
<dbReference type="InterPro" id="IPR050861">
    <property type="entry name" value="Dihydroxyacetone_Kinase"/>
</dbReference>
<dbReference type="GO" id="GO:0019563">
    <property type="term" value="P:glycerol catabolic process"/>
    <property type="evidence" value="ECO:0007669"/>
    <property type="project" value="TreeGrafter"/>
</dbReference>
<gene>
    <name evidence="4" type="ORF">ADL12_14765</name>
</gene>
<evidence type="ECO:0000256" key="1">
    <source>
        <dbReference type="ARBA" id="ARBA00022679"/>
    </source>
</evidence>
<dbReference type="Gene3D" id="1.25.40.340">
    <property type="match status" value="1"/>
</dbReference>
<protein>
    <submittedName>
        <fullName evidence="4">Dihydroxyacetone kinase</fullName>
    </submittedName>
</protein>
<name>A0A0X3V4Q3_9ACTN</name>
<dbReference type="PANTHER" id="PTHR28629">
    <property type="entry name" value="TRIOKINASE/FMN CYCLASE"/>
    <property type="match status" value="1"/>
</dbReference>
<dbReference type="InterPro" id="IPR004007">
    <property type="entry name" value="DhaL_dom"/>
</dbReference>
<keyword evidence="5" id="KW-1185">Reference proteome</keyword>
<dbReference type="EMBL" id="LLZG01000092">
    <property type="protein sequence ID" value="KUL39720.1"/>
    <property type="molecule type" value="Genomic_DNA"/>
</dbReference>
<evidence type="ECO:0000313" key="5">
    <source>
        <dbReference type="Proteomes" id="UP000053923"/>
    </source>
</evidence>